<dbReference type="RefSeq" id="WP_058613175.1">
    <property type="nucleotide sequence ID" value="NZ_LDRV01000015.1"/>
</dbReference>
<protein>
    <recommendedName>
        <fullName evidence="4">Transcriptional regulator</fullName>
    </recommendedName>
</protein>
<dbReference type="EMBL" id="LDRV01000015">
    <property type="protein sequence ID" value="KTS13818.1"/>
    <property type="molecule type" value="Genomic_DNA"/>
</dbReference>
<dbReference type="InterPro" id="IPR036388">
    <property type="entry name" value="WH-like_DNA-bd_sf"/>
</dbReference>
<dbReference type="AlphaFoldDB" id="A0A147FBE5"/>
<keyword evidence="1" id="KW-0812">Transmembrane</keyword>
<organism evidence="2 3">
    <name type="scientific">Microbacterium testaceum</name>
    <name type="common">Aureobacterium testaceum</name>
    <name type="synonym">Brevibacterium testaceum</name>
    <dbReference type="NCBI Taxonomy" id="2033"/>
    <lineage>
        <taxon>Bacteria</taxon>
        <taxon>Bacillati</taxon>
        <taxon>Actinomycetota</taxon>
        <taxon>Actinomycetes</taxon>
        <taxon>Micrococcales</taxon>
        <taxon>Microbacteriaceae</taxon>
        <taxon>Microbacterium</taxon>
    </lineage>
</organism>
<evidence type="ECO:0000313" key="2">
    <source>
        <dbReference type="EMBL" id="KTS13818.1"/>
    </source>
</evidence>
<accession>A0A147FBE5</accession>
<proteinExistence type="predicted"/>
<keyword evidence="1" id="KW-1133">Transmembrane helix</keyword>
<dbReference type="Proteomes" id="UP000072189">
    <property type="component" value="Unassembled WGS sequence"/>
</dbReference>
<gene>
    <name evidence="2" type="ORF">RSA3_02585</name>
</gene>
<dbReference type="Gene3D" id="1.10.10.10">
    <property type="entry name" value="Winged helix-like DNA-binding domain superfamily/Winged helix DNA-binding domain"/>
    <property type="match status" value="1"/>
</dbReference>
<dbReference type="PATRIC" id="fig|2033.7.peg.797"/>
<dbReference type="SUPFAM" id="SSF46785">
    <property type="entry name" value="Winged helix' DNA-binding domain"/>
    <property type="match status" value="1"/>
</dbReference>
<evidence type="ECO:0000313" key="3">
    <source>
        <dbReference type="Proteomes" id="UP000072189"/>
    </source>
</evidence>
<name>A0A147FBE5_MICTE</name>
<feature type="transmembrane region" description="Helical" evidence="1">
    <location>
        <begin position="128"/>
        <end position="149"/>
    </location>
</feature>
<dbReference type="InterPro" id="IPR036390">
    <property type="entry name" value="WH_DNA-bd_sf"/>
</dbReference>
<evidence type="ECO:0008006" key="4">
    <source>
        <dbReference type="Google" id="ProtNLM"/>
    </source>
</evidence>
<reference evidence="2 3" key="1">
    <citation type="journal article" date="2016" name="Front. Microbiol.">
        <title>Genomic Resource of Rice Seed Associated Bacteria.</title>
        <authorList>
            <person name="Midha S."/>
            <person name="Bansal K."/>
            <person name="Sharma S."/>
            <person name="Kumar N."/>
            <person name="Patil P.P."/>
            <person name="Chaudhry V."/>
            <person name="Patil P.B."/>
        </authorList>
    </citation>
    <scope>NUCLEOTIDE SEQUENCE [LARGE SCALE GENOMIC DNA]</scope>
    <source>
        <strain evidence="2 3">RSA3</strain>
    </source>
</reference>
<comment type="caution">
    <text evidence="2">The sequence shown here is derived from an EMBL/GenBank/DDBJ whole genome shotgun (WGS) entry which is preliminary data.</text>
</comment>
<feature type="transmembrane region" description="Helical" evidence="1">
    <location>
        <begin position="92"/>
        <end position="116"/>
    </location>
</feature>
<evidence type="ECO:0000256" key="1">
    <source>
        <dbReference type="SAM" id="Phobius"/>
    </source>
</evidence>
<sequence length="150" mass="16386">MLTSEEHRLVEYACKTWADGHVKASLAVFAMLALSSRPQWVGDVQESVREMSRGAMQPDAQTLHRMMRRLDRLGLVRCVRYESRGPGAARKIFALTEVLATWLWVCGGALTASLLMMVLRPGGRPRPAAWIVGVVGGVVGSGVSLLLLLT</sequence>
<keyword evidence="1" id="KW-0472">Membrane</keyword>